<dbReference type="PANTHER" id="PTHR18964:SF149">
    <property type="entry name" value="BIFUNCTIONAL UDP-N-ACETYLGLUCOSAMINE 2-EPIMERASE_N-ACETYLMANNOSAMINE KINASE"/>
    <property type="match status" value="1"/>
</dbReference>
<dbReference type="Proteomes" id="UP001597545">
    <property type="component" value="Unassembled WGS sequence"/>
</dbReference>
<keyword evidence="3" id="KW-1185">Reference proteome</keyword>
<dbReference type="EMBL" id="JBHULR010000015">
    <property type="protein sequence ID" value="MFD2549351.1"/>
    <property type="molecule type" value="Genomic_DNA"/>
</dbReference>
<reference evidence="3" key="1">
    <citation type="journal article" date="2019" name="Int. J. Syst. Evol. Microbiol.">
        <title>The Global Catalogue of Microorganisms (GCM) 10K type strain sequencing project: providing services to taxonomists for standard genome sequencing and annotation.</title>
        <authorList>
            <consortium name="The Broad Institute Genomics Platform"/>
            <consortium name="The Broad Institute Genome Sequencing Center for Infectious Disease"/>
            <person name="Wu L."/>
            <person name="Ma J."/>
        </authorList>
    </citation>
    <scope>NUCLEOTIDE SEQUENCE [LARGE SCALE GENOMIC DNA]</scope>
    <source>
        <strain evidence="3">KCTC 42662</strain>
    </source>
</reference>
<gene>
    <name evidence="2" type="ORF">ACFSR5_17005</name>
</gene>
<dbReference type="RefSeq" id="WP_380905668.1">
    <property type="nucleotide sequence ID" value="NZ_JBHUEG010000012.1"/>
</dbReference>
<name>A0ABW5KNR1_9SPHI</name>
<dbReference type="PANTHER" id="PTHR18964">
    <property type="entry name" value="ROK (REPRESSOR, ORF, KINASE) FAMILY"/>
    <property type="match status" value="1"/>
</dbReference>
<proteinExistence type="inferred from homology"/>
<dbReference type="Pfam" id="PF00480">
    <property type="entry name" value="ROK"/>
    <property type="match status" value="2"/>
</dbReference>
<comment type="similarity">
    <text evidence="1">Belongs to the ROK (NagC/XylR) family.</text>
</comment>
<accession>A0ABW5KNR1</accession>
<evidence type="ECO:0000256" key="1">
    <source>
        <dbReference type="ARBA" id="ARBA00006479"/>
    </source>
</evidence>
<organism evidence="2 3">
    <name type="scientific">Sphingobacterium suaedae</name>
    <dbReference type="NCBI Taxonomy" id="1686402"/>
    <lineage>
        <taxon>Bacteria</taxon>
        <taxon>Pseudomonadati</taxon>
        <taxon>Bacteroidota</taxon>
        <taxon>Sphingobacteriia</taxon>
        <taxon>Sphingobacteriales</taxon>
        <taxon>Sphingobacteriaceae</taxon>
        <taxon>Sphingobacterium</taxon>
    </lineage>
</organism>
<protein>
    <submittedName>
        <fullName evidence="2">ROK family protein</fullName>
    </submittedName>
</protein>
<dbReference type="Gene3D" id="3.30.420.40">
    <property type="match status" value="2"/>
</dbReference>
<dbReference type="InterPro" id="IPR000600">
    <property type="entry name" value="ROK"/>
</dbReference>
<dbReference type="SUPFAM" id="SSF53067">
    <property type="entry name" value="Actin-like ATPase domain"/>
    <property type="match status" value="1"/>
</dbReference>
<dbReference type="InterPro" id="IPR043129">
    <property type="entry name" value="ATPase_NBD"/>
</dbReference>
<evidence type="ECO:0000313" key="2">
    <source>
        <dbReference type="EMBL" id="MFD2549351.1"/>
    </source>
</evidence>
<evidence type="ECO:0000313" key="3">
    <source>
        <dbReference type="Proteomes" id="UP001597545"/>
    </source>
</evidence>
<comment type="caution">
    <text evidence="2">The sequence shown here is derived from an EMBL/GenBank/DDBJ whole genome shotgun (WGS) entry which is preliminary data.</text>
</comment>
<sequence length="282" mass="31414">MGLPVIICLDIGGSHITAAAVHRENDIFIPIRKERGEVDSMADRKQILATWDRVIRSVVEEQNQNIEGFFVSMPGPFDYERGICLMDGMHKYQSLLHMDVKSHFSTTFDVPCENIYFLNDAEAFLLGEIHHHNLGAKRVVGLTLGTGLGSAIYEHRQVRDLNYGSAPFREGIAEDYISTRGILTYVERLGLQRPENVKALLINETDESTKSAAFAFLAAALAEFLSTYIAPLQPEGIVLGGSITKAHERFLSAVQDRMSVPLYVASFDEWNLFIGLASTIHL</sequence>